<name>A0ABQ8ITM8_DERPT</name>
<reference evidence="1 2" key="1">
    <citation type="journal article" date="2018" name="J. Allergy Clin. Immunol.">
        <title>High-quality assembly of Dermatophagoides pteronyssinus genome and transcriptome reveals a wide range of novel allergens.</title>
        <authorList>
            <person name="Liu X.Y."/>
            <person name="Yang K.Y."/>
            <person name="Wang M.Q."/>
            <person name="Kwok J.S."/>
            <person name="Zeng X."/>
            <person name="Yang Z."/>
            <person name="Xiao X.J."/>
            <person name="Lau C.P."/>
            <person name="Li Y."/>
            <person name="Huang Z.M."/>
            <person name="Ba J.G."/>
            <person name="Yim A.K."/>
            <person name="Ouyang C.Y."/>
            <person name="Ngai S.M."/>
            <person name="Chan T.F."/>
            <person name="Leung E.L."/>
            <person name="Liu L."/>
            <person name="Liu Z.G."/>
            <person name="Tsui S.K."/>
        </authorList>
    </citation>
    <scope>NUCLEOTIDE SEQUENCE [LARGE SCALE GENOMIC DNA]</scope>
    <source>
        <strain evidence="1">Derp</strain>
    </source>
</reference>
<proteinExistence type="predicted"/>
<dbReference type="EMBL" id="NJHN03000120">
    <property type="protein sequence ID" value="KAH9413650.1"/>
    <property type="molecule type" value="Genomic_DNA"/>
</dbReference>
<dbReference type="Proteomes" id="UP000887458">
    <property type="component" value="Unassembled WGS sequence"/>
</dbReference>
<reference evidence="1 2" key="2">
    <citation type="journal article" date="2022" name="Mol. Biol. Evol.">
        <title>Comparative Genomics Reveals Insights into the Divergent Evolution of Astigmatic Mites and Household Pest Adaptations.</title>
        <authorList>
            <person name="Xiong Q."/>
            <person name="Wan A.T."/>
            <person name="Liu X."/>
            <person name="Fung C.S."/>
            <person name="Xiao X."/>
            <person name="Malainual N."/>
            <person name="Hou J."/>
            <person name="Wang L."/>
            <person name="Wang M."/>
            <person name="Yang K.Y."/>
            <person name="Cui Y."/>
            <person name="Leung E.L."/>
            <person name="Nong W."/>
            <person name="Shin S.K."/>
            <person name="Au S.W."/>
            <person name="Jeong K.Y."/>
            <person name="Chew F.T."/>
            <person name="Hui J.H."/>
            <person name="Leung T.F."/>
            <person name="Tungtrongchitr A."/>
            <person name="Zhong N."/>
            <person name="Liu Z."/>
            <person name="Tsui S.K."/>
        </authorList>
    </citation>
    <scope>NUCLEOTIDE SEQUENCE [LARGE SCALE GENOMIC DNA]</scope>
    <source>
        <strain evidence="1">Derp</strain>
    </source>
</reference>
<organism evidence="1 2">
    <name type="scientific">Dermatophagoides pteronyssinus</name>
    <name type="common">European house dust mite</name>
    <dbReference type="NCBI Taxonomy" id="6956"/>
    <lineage>
        <taxon>Eukaryota</taxon>
        <taxon>Metazoa</taxon>
        <taxon>Ecdysozoa</taxon>
        <taxon>Arthropoda</taxon>
        <taxon>Chelicerata</taxon>
        <taxon>Arachnida</taxon>
        <taxon>Acari</taxon>
        <taxon>Acariformes</taxon>
        <taxon>Sarcoptiformes</taxon>
        <taxon>Astigmata</taxon>
        <taxon>Psoroptidia</taxon>
        <taxon>Analgoidea</taxon>
        <taxon>Pyroglyphidae</taxon>
        <taxon>Dermatophagoidinae</taxon>
        <taxon>Dermatophagoides</taxon>
    </lineage>
</organism>
<gene>
    <name evidence="1" type="ORF">DERP_009353</name>
</gene>
<accession>A0ABQ8ITM8</accession>
<sequence>MTKPGFGLTRFLRETNRIFLSISSSYIALHICQLTRLRISNKPSEPIIRFRTRIAPSTSPSRTITVFAIKRFNIRLRFRQIKWKQTNY</sequence>
<evidence type="ECO:0000313" key="2">
    <source>
        <dbReference type="Proteomes" id="UP000887458"/>
    </source>
</evidence>
<evidence type="ECO:0000313" key="1">
    <source>
        <dbReference type="EMBL" id="KAH9413650.1"/>
    </source>
</evidence>
<keyword evidence="2" id="KW-1185">Reference proteome</keyword>
<protein>
    <submittedName>
        <fullName evidence="1">Uncharacterized protein</fullName>
    </submittedName>
</protein>
<comment type="caution">
    <text evidence="1">The sequence shown here is derived from an EMBL/GenBank/DDBJ whole genome shotgun (WGS) entry which is preliminary data.</text>
</comment>